<keyword evidence="2" id="KW-1185">Reference proteome</keyword>
<proteinExistence type="predicted"/>
<dbReference type="RefSeq" id="WP_044834353.1">
    <property type="nucleotide sequence ID" value="NZ_CP059735.1"/>
</dbReference>
<dbReference type="AlphaFoldDB" id="A0AAE9YQT4"/>
<reference evidence="1 2" key="2">
    <citation type="journal article" date="2022" name="Mar. Drugs">
        <title>Bioassay-Guided Fractionation Leads to the Detection of Cholic Acid Generated by the Rare Thalassomonas sp.</title>
        <authorList>
            <person name="Pheiffer F."/>
            <person name="Schneider Y.K."/>
            <person name="Hansen E.H."/>
            <person name="Andersen J.H."/>
            <person name="Isaksson J."/>
            <person name="Busche T."/>
            <person name="R C."/>
            <person name="Kalinowski J."/>
            <person name="Zyl L.V."/>
            <person name="Trindade M."/>
        </authorList>
    </citation>
    <scope>NUCLEOTIDE SEQUENCE [LARGE SCALE GENOMIC DNA]</scope>
    <source>
        <strain evidence="1 2">A5K-106</strain>
    </source>
</reference>
<keyword evidence="1" id="KW-0808">Transferase</keyword>
<dbReference type="GO" id="GO:0003984">
    <property type="term" value="F:acetolactate synthase activity"/>
    <property type="evidence" value="ECO:0007669"/>
    <property type="project" value="UniProtKB-EC"/>
</dbReference>
<dbReference type="Proteomes" id="UP000032568">
    <property type="component" value="Chromosome"/>
</dbReference>
<dbReference type="NCBIfam" id="NF008362">
    <property type="entry name" value="PRK11152.1"/>
    <property type="match status" value="1"/>
</dbReference>
<dbReference type="Pfam" id="PF13710">
    <property type="entry name" value="ACT_5"/>
    <property type="match status" value="1"/>
</dbReference>
<dbReference type="EMBL" id="CP059735">
    <property type="protein sequence ID" value="WDD98982.1"/>
    <property type="molecule type" value="Genomic_DNA"/>
</dbReference>
<dbReference type="Gene3D" id="3.30.70.260">
    <property type="match status" value="1"/>
</dbReference>
<organism evidence="1 2">
    <name type="scientific">Thalassomonas actiniarum</name>
    <dbReference type="NCBI Taxonomy" id="485447"/>
    <lineage>
        <taxon>Bacteria</taxon>
        <taxon>Pseudomonadati</taxon>
        <taxon>Pseudomonadota</taxon>
        <taxon>Gammaproteobacteria</taxon>
        <taxon>Alteromonadales</taxon>
        <taxon>Colwelliaceae</taxon>
        <taxon>Thalassomonas</taxon>
    </lineage>
</organism>
<dbReference type="KEGG" id="tact:SG35_027810"/>
<accession>A0AAE9YQT4</accession>
<evidence type="ECO:0000313" key="1">
    <source>
        <dbReference type="EMBL" id="WDD98982.1"/>
    </source>
</evidence>
<gene>
    <name evidence="1" type="primary">ilvM</name>
    <name evidence="1" type="ORF">SG35_027810</name>
</gene>
<protein>
    <submittedName>
        <fullName evidence="1">Acetolactate synthase 2 small subunit</fullName>
        <ecNumber evidence="1">2.2.1.6</ecNumber>
    </submittedName>
</protein>
<dbReference type="InterPro" id="IPR045865">
    <property type="entry name" value="ACT-like_dom_sf"/>
</dbReference>
<sequence>MNQHTLKITASDQPTVLERLLQVTRYRGFVVTGMTMFPQEAGDELAIEISVRSDNSIDNLYHQLDKLFDIRDIRVDNTTSLQCRA</sequence>
<reference evidence="1 2" key="1">
    <citation type="journal article" date="2015" name="Genome Announc.">
        <title>Draft Genome Sequences of Marine Isolates of Thalassomonas viridans and Thalassomonas actiniarum.</title>
        <authorList>
            <person name="Olonade I."/>
            <person name="van Zyl L.J."/>
            <person name="Trindade M."/>
        </authorList>
    </citation>
    <scope>NUCLEOTIDE SEQUENCE [LARGE SCALE GENOMIC DNA]</scope>
    <source>
        <strain evidence="1 2">A5K-106</strain>
    </source>
</reference>
<evidence type="ECO:0000313" key="2">
    <source>
        <dbReference type="Proteomes" id="UP000032568"/>
    </source>
</evidence>
<dbReference type="EC" id="2.2.1.6" evidence="1"/>
<name>A0AAE9YQT4_9GAMM</name>
<dbReference type="SUPFAM" id="SSF55021">
    <property type="entry name" value="ACT-like"/>
    <property type="match status" value="1"/>
</dbReference>